<comment type="caution">
    <text evidence="1">The sequence shown here is derived from an EMBL/GenBank/DDBJ whole genome shotgun (WGS) entry which is preliminary data.</text>
</comment>
<proteinExistence type="predicted"/>
<dbReference type="OrthoDB" id="5103427at2"/>
<gene>
    <name evidence="1" type="ORF">FNH21_13515</name>
</gene>
<dbReference type="Pfam" id="PF19674">
    <property type="entry name" value="DUF6177"/>
    <property type="match status" value="1"/>
</dbReference>
<dbReference type="RefSeq" id="WP_152816583.1">
    <property type="nucleotide sequence ID" value="NZ_VJXX01000005.1"/>
</dbReference>
<organism evidence="1 2">
    <name type="scientific">Arthrobacter bussei</name>
    <dbReference type="NCBI Taxonomy" id="2594179"/>
    <lineage>
        <taxon>Bacteria</taxon>
        <taxon>Bacillati</taxon>
        <taxon>Actinomycetota</taxon>
        <taxon>Actinomycetes</taxon>
        <taxon>Micrococcales</taxon>
        <taxon>Micrococcaceae</taxon>
        <taxon>Arthrobacter</taxon>
    </lineage>
</organism>
<accession>A0A7X1NS03</accession>
<dbReference type="InterPro" id="IPR046175">
    <property type="entry name" value="DUF6177"/>
</dbReference>
<reference evidence="2" key="1">
    <citation type="submission" date="2019-07" db="EMBL/GenBank/DDBJ databases">
        <title>Arthrobacter KR32 sp. nov., isolated from mountain cheese made of cows milk.</title>
        <authorList>
            <person name="Flegler A."/>
        </authorList>
    </citation>
    <scope>NUCLEOTIDE SEQUENCE [LARGE SCALE GENOMIC DNA]</scope>
    <source>
        <strain evidence="2">KR32</strain>
    </source>
</reference>
<keyword evidence="2" id="KW-1185">Reference proteome</keyword>
<dbReference type="Proteomes" id="UP000326464">
    <property type="component" value="Unassembled WGS sequence"/>
</dbReference>
<protein>
    <submittedName>
        <fullName evidence="1">Uncharacterized protein</fullName>
    </submittedName>
</protein>
<name>A0A7X1NS03_9MICC</name>
<sequence>MTGPTAEHPFDYASAGLCAVLQDTPVVALTSWIARGYASATSSGRQFAVLTPSSATITLPLATLLGGSGCRWIATSPANALYDGFTGQVLEWSADGVAPRDEPEVESHFLLAEPRPSGYLHLRAETVHQASLAARIGTFTETVFVALTGSAPVGWGLHEPVSEPWDAQALSSFTYTRSPRSTRLVVRGTPRAGSSSPVPAIGVLTVERTSDAVVESLEILAESDDPLSSADLAGLAGALHAARARTALVGHGVGYTGLTRPARFTGSTVPAVALFGPEALAATGAAPAVRLAEESGGDARLLGAAPVQSLAVQYPQEEIPGRQHPLEAYASLLGALALTPPG</sequence>
<dbReference type="EMBL" id="VJXX01000005">
    <property type="protein sequence ID" value="MPY11720.1"/>
    <property type="molecule type" value="Genomic_DNA"/>
</dbReference>
<evidence type="ECO:0000313" key="2">
    <source>
        <dbReference type="Proteomes" id="UP000326464"/>
    </source>
</evidence>
<evidence type="ECO:0000313" key="1">
    <source>
        <dbReference type="EMBL" id="MPY11720.1"/>
    </source>
</evidence>
<dbReference type="AlphaFoldDB" id="A0A7X1NS03"/>